<dbReference type="PANTHER" id="PTHR35170">
    <property type="entry name" value="PROTEIN DD3-3"/>
    <property type="match status" value="1"/>
</dbReference>
<feature type="signal peptide" evidence="2">
    <location>
        <begin position="1"/>
        <end position="20"/>
    </location>
</feature>
<protein>
    <recommendedName>
        <fullName evidence="5">Protein DD3-3</fullName>
    </recommendedName>
</protein>
<feature type="region of interest" description="Disordered" evidence="1">
    <location>
        <begin position="34"/>
        <end position="71"/>
    </location>
</feature>
<dbReference type="EnsemblMetazoa" id="CLYHEMT001127.1">
    <property type="protein sequence ID" value="CLYHEMP001127.1"/>
    <property type="gene ID" value="CLYHEMG001127"/>
</dbReference>
<feature type="compositionally biased region" description="Polar residues" evidence="1">
    <location>
        <begin position="34"/>
        <end position="56"/>
    </location>
</feature>
<feature type="compositionally biased region" description="Gly residues" evidence="1">
    <location>
        <begin position="533"/>
        <end position="549"/>
    </location>
</feature>
<keyword evidence="4" id="KW-1185">Reference proteome</keyword>
<dbReference type="AlphaFoldDB" id="A0A7M5TSE9"/>
<evidence type="ECO:0000256" key="1">
    <source>
        <dbReference type="SAM" id="MobiDB-lite"/>
    </source>
</evidence>
<evidence type="ECO:0000313" key="3">
    <source>
        <dbReference type="EnsemblMetazoa" id="CLYHEMP001127.1"/>
    </source>
</evidence>
<evidence type="ECO:0000313" key="4">
    <source>
        <dbReference type="Proteomes" id="UP000594262"/>
    </source>
</evidence>
<feature type="chain" id="PRO_5029691409" description="Protein DD3-3" evidence="2">
    <location>
        <begin position="21"/>
        <end position="671"/>
    </location>
</feature>
<evidence type="ECO:0000256" key="2">
    <source>
        <dbReference type="SAM" id="SignalP"/>
    </source>
</evidence>
<evidence type="ECO:0008006" key="5">
    <source>
        <dbReference type="Google" id="ProtNLM"/>
    </source>
</evidence>
<feature type="region of interest" description="Disordered" evidence="1">
    <location>
        <begin position="524"/>
        <end position="555"/>
    </location>
</feature>
<dbReference type="PROSITE" id="PS51257">
    <property type="entry name" value="PROKAR_LIPOPROTEIN"/>
    <property type="match status" value="1"/>
</dbReference>
<sequence length="671" mass="75649">MSIAKLSAAILATILISCNCDMYLHNPRGSNNRLNEASANRANPNRAFDSQNNNRGGYNVGDRTAQKAGNNKNNQYQMEYFTSGPNAGDVTKLLIEWTNQHSCGGDNKDDATKTNCDIVLQYMDVNPTKPKDLAYNAQVSEGGVRDGVQTNQQNYNANAGEKNKNGQRRFTEAESTAYARRRNSVNPNLVYQEPFEWYDKCQKRPRNKGLFTADQNVQQDRATHTRQNPGGTRRGYECPEERDYWPYWHPTGWKDIAILTKRVDKCDFFKKESFNVKPKGECVEKYPNSKNHRHYSGADTPANCTALGGEWVDFHNYLEIGPQTTEAACNAAGPKHEWAIPYRHLAYNRKQKACLVKLTEPECLKAPWSRQNHLGNGRDTNAEANRYEWTLPHFPHLNANERRAFVFRIRYNISTDDYDPYNTNSSSNGGEGVSPVTNNPLVDVGSHSPLQLAINTAQFGRTFQDRSHLSFFTPRPKGIKGVIHNLNVRGKRGNIVQTFPAVEYDFMPTVSNISQPNYVHIQWTGSNSHNNGNPGGDGQTGDAGQGTGGTDRNNILGLTKKNDNFPQLMEDENNICHHMEVVWQRTNGLANDKMKWRDICVKLGSSGYYDCKTGCTNSLDRKAKMDNLLNNAPASFSGMLVRFKKKGTFYFLCTRNNNFTNRSQKGEIIVS</sequence>
<organism evidence="3 4">
    <name type="scientific">Clytia hemisphaerica</name>
    <dbReference type="NCBI Taxonomy" id="252671"/>
    <lineage>
        <taxon>Eukaryota</taxon>
        <taxon>Metazoa</taxon>
        <taxon>Cnidaria</taxon>
        <taxon>Hydrozoa</taxon>
        <taxon>Hydroidolina</taxon>
        <taxon>Leptothecata</taxon>
        <taxon>Obeliida</taxon>
        <taxon>Clytiidae</taxon>
        <taxon>Clytia</taxon>
    </lineage>
</organism>
<proteinExistence type="predicted"/>
<accession>A0A7M5TSE9</accession>
<name>A0A7M5TSE9_9CNID</name>
<dbReference type="InterPro" id="IPR053320">
    <property type="entry name" value="Protein_DD3-3_O-glyco"/>
</dbReference>
<dbReference type="PANTHER" id="PTHR35170:SF2">
    <property type="entry name" value="PROTEIN DD3-3"/>
    <property type="match status" value="1"/>
</dbReference>
<keyword evidence="2" id="KW-0732">Signal</keyword>
<reference evidence="3" key="1">
    <citation type="submission" date="2021-01" db="UniProtKB">
        <authorList>
            <consortium name="EnsemblMetazoa"/>
        </authorList>
    </citation>
    <scope>IDENTIFICATION</scope>
</reference>
<dbReference type="Proteomes" id="UP000594262">
    <property type="component" value="Unplaced"/>
</dbReference>
<dbReference type="OrthoDB" id="167398at2759"/>